<evidence type="ECO:0000259" key="2">
    <source>
        <dbReference type="Pfam" id="PF07811"/>
    </source>
</evidence>
<evidence type="ECO:0000313" key="4">
    <source>
        <dbReference type="Proteomes" id="UP000315003"/>
    </source>
</evidence>
<evidence type="ECO:0000256" key="1">
    <source>
        <dbReference type="SAM" id="Phobius"/>
    </source>
</evidence>
<name>A0A517SQE5_9BACT</name>
<keyword evidence="4" id="KW-1185">Reference proteome</keyword>
<gene>
    <name evidence="3" type="ORF">SV7mr_08340</name>
</gene>
<dbReference type="InterPro" id="IPR012495">
    <property type="entry name" value="TadE-like_dom"/>
</dbReference>
<proteinExistence type="predicted"/>
<dbReference type="Pfam" id="PF07811">
    <property type="entry name" value="TadE"/>
    <property type="match status" value="1"/>
</dbReference>
<dbReference type="RefSeq" id="WP_145269434.1">
    <property type="nucleotide sequence ID" value="NZ_CP036272.1"/>
</dbReference>
<evidence type="ECO:0000313" key="3">
    <source>
        <dbReference type="EMBL" id="QDT58344.1"/>
    </source>
</evidence>
<organism evidence="3 4">
    <name type="scientific">Stieleria bergensis</name>
    <dbReference type="NCBI Taxonomy" id="2528025"/>
    <lineage>
        <taxon>Bacteria</taxon>
        <taxon>Pseudomonadati</taxon>
        <taxon>Planctomycetota</taxon>
        <taxon>Planctomycetia</taxon>
        <taxon>Pirellulales</taxon>
        <taxon>Pirellulaceae</taxon>
        <taxon>Stieleria</taxon>
    </lineage>
</organism>
<keyword evidence="1" id="KW-0812">Transmembrane</keyword>
<protein>
    <submittedName>
        <fullName evidence="3">TadE-like protein</fullName>
    </submittedName>
</protein>
<sequence>MISSRSHRHRARPIRRQRDGQRLGATAVEFAMCANLFFFLCFSCIEIARMNMIRNLAQDAAYTAARHVVVPGATAEEAEAKARQVLGMIINNGYTIDVPTIDRDTLWVDVTVSVNLNEVALLTPRLFGNKTLTTTARMNTERYEHYFNQDTN</sequence>
<feature type="domain" description="TadE-like" evidence="2">
    <location>
        <begin position="24"/>
        <end position="66"/>
    </location>
</feature>
<keyword evidence="1" id="KW-0472">Membrane</keyword>
<reference evidence="3 4" key="1">
    <citation type="submission" date="2019-02" db="EMBL/GenBank/DDBJ databases">
        <title>Deep-cultivation of Planctomycetes and their phenomic and genomic characterization uncovers novel biology.</title>
        <authorList>
            <person name="Wiegand S."/>
            <person name="Jogler M."/>
            <person name="Boedeker C."/>
            <person name="Pinto D."/>
            <person name="Vollmers J."/>
            <person name="Rivas-Marin E."/>
            <person name="Kohn T."/>
            <person name="Peeters S.H."/>
            <person name="Heuer A."/>
            <person name="Rast P."/>
            <person name="Oberbeckmann S."/>
            <person name="Bunk B."/>
            <person name="Jeske O."/>
            <person name="Meyerdierks A."/>
            <person name="Storesund J.E."/>
            <person name="Kallscheuer N."/>
            <person name="Luecker S."/>
            <person name="Lage O.M."/>
            <person name="Pohl T."/>
            <person name="Merkel B.J."/>
            <person name="Hornburger P."/>
            <person name="Mueller R.-W."/>
            <person name="Bruemmer F."/>
            <person name="Labrenz M."/>
            <person name="Spormann A.M."/>
            <person name="Op den Camp H."/>
            <person name="Overmann J."/>
            <person name="Amann R."/>
            <person name="Jetten M.S.M."/>
            <person name="Mascher T."/>
            <person name="Medema M.H."/>
            <person name="Devos D.P."/>
            <person name="Kaster A.-K."/>
            <person name="Ovreas L."/>
            <person name="Rohde M."/>
            <person name="Galperin M.Y."/>
            <person name="Jogler C."/>
        </authorList>
    </citation>
    <scope>NUCLEOTIDE SEQUENCE [LARGE SCALE GENOMIC DNA]</scope>
    <source>
        <strain evidence="3 4">SV_7m_r</strain>
    </source>
</reference>
<dbReference type="AlphaFoldDB" id="A0A517SQE5"/>
<dbReference type="EMBL" id="CP036272">
    <property type="protein sequence ID" value="QDT58344.1"/>
    <property type="molecule type" value="Genomic_DNA"/>
</dbReference>
<accession>A0A517SQE5</accession>
<keyword evidence="1" id="KW-1133">Transmembrane helix</keyword>
<feature type="transmembrane region" description="Helical" evidence="1">
    <location>
        <begin position="21"/>
        <end position="40"/>
    </location>
</feature>
<dbReference type="OrthoDB" id="290254at2"/>
<dbReference type="Proteomes" id="UP000315003">
    <property type="component" value="Chromosome"/>
</dbReference>